<dbReference type="Proteomes" id="UP000325141">
    <property type="component" value="Unassembled WGS sequence"/>
</dbReference>
<keyword evidence="1" id="KW-0732">Signal</keyword>
<organism evidence="2 3">
    <name type="scientific">Paenimyroides baculatum</name>
    <dbReference type="NCBI Taxonomy" id="2608000"/>
    <lineage>
        <taxon>Bacteria</taxon>
        <taxon>Pseudomonadati</taxon>
        <taxon>Bacteroidota</taxon>
        <taxon>Flavobacteriia</taxon>
        <taxon>Flavobacteriales</taxon>
        <taxon>Flavobacteriaceae</taxon>
        <taxon>Paenimyroides</taxon>
    </lineage>
</organism>
<sequence length="244" mass="27533">MKKLVLSAFVLAGLMFTSCDKNDDNNTTEEGTVGVSKMYLPSKIVADDGTTVFTYNNKAQLTKIAESDGYEYTFTYSGEQLVEATTTENNIKTFYTFSQSGTKLTVSMKAEFNGQTHNDTEILTLDSKGNLLNDGYFNYTYDANGNITKMKSDDSEEVIFKFDDKNGIYKNVKLPQWVFAYIVSEQVNLVNNAVNIDYKDSDFPEDNFTGTVKYEYNTDNYPVKMEATSSIDGTFIQTIEYTKK</sequence>
<feature type="signal peptide" evidence="1">
    <location>
        <begin position="1"/>
        <end position="21"/>
    </location>
</feature>
<gene>
    <name evidence="2" type="ORF">F0460_14320</name>
</gene>
<evidence type="ECO:0000313" key="3">
    <source>
        <dbReference type="Proteomes" id="UP000325141"/>
    </source>
</evidence>
<dbReference type="AlphaFoldDB" id="A0A5M6CDK0"/>
<reference evidence="2 3" key="1">
    <citation type="submission" date="2019-09" db="EMBL/GenBank/DDBJ databases">
        <title>Genome sequence and assembly of Flavobacterium sp.</title>
        <authorList>
            <person name="Chhetri G."/>
        </authorList>
    </citation>
    <scope>NUCLEOTIDE SEQUENCE [LARGE SCALE GENOMIC DNA]</scope>
    <source>
        <strain evidence="2 3">SNL9</strain>
    </source>
</reference>
<dbReference type="Gene3D" id="2.180.10.10">
    <property type="entry name" value="RHS repeat-associated core"/>
    <property type="match status" value="1"/>
</dbReference>
<proteinExistence type="predicted"/>
<dbReference type="RefSeq" id="WP_150014431.1">
    <property type="nucleotide sequence ID" value="NZ_VWSG01000014.1"/>
</dbReference>
<evidence type="ECO:0008006" key="4">
    <source>
        <dbReference type="Google" id="ProtNLM"/>
    </source>
</evidence>
<accession>A0A5M6CDK0</accession>
<name>A0A5M6CDK0_9FLAO</name>
<feature type="chain" id="PRO_5024289777" description="YD repeat-containing protein" evidence="1">
    <location>
        <begin position="22"/>
        <end position="244"/>
    </location>
</feature>
<keyword evidence="3" id="KW-1185">Reference proteome</keyword>
<dbReference type="PROSITE" id="PS51257">
    <property type="entry name" value="PROKAR_LIPOPROTEIN"/>
    <property type="match status" value="1"/>
</dbReference>
<protein>
    <recommendedName>
        <fullName evidence="4">YD repeat-containing protein</fullName>
    </recommendedName>
</protein>
<comment type="caution">
    <text evidence="2">The sequence shown here is derived from an EMBL/GenBank/DDBJ whole genome shotgun (WGS) entry which is preliminary data.</text>
</comment>
<evidence type="ECO:0000313" key="2">
    <source>
        <dbReference type="EMBL" id="KAA5531912.1"/>
    </source>
</evidence>
<evidence type="ECO:0000256" key="1">
    <source>
        <dbReference type="SAM" id="SignalP"/>
    </source>
</evidence>
<dbReference type="EMBL" id="VWSG01000014">
    <property type="protein sequence ID" value="KAA5531912.1"/>
    <property type="molecule type" value="Genomic_DNA"/>
</dbReference>